<dbReference type="InterPro" id="IPR016166">
    <property type="entry name" value="FAD-bd_PCMH"/>
</dbReference>
<dbReference type="Gene3D" id="3.30.70.2740">
    <property type="match status" value="1"/>
</dbReference>
<evidence type="ECO:0000313" key="8">
    <source>
        <dbReference type="Proteomes" id="UP000232693"/>
    </source>
</evidence>
<evidence type="ECO:0000259" key="6">
    <source>
        <dbReference type="PROSITE" id="PS51387"/>
    </source>
</evidence>
<dbReference type="Gene3D" id="3.30.43.10">
    <property type="entry name" value="Uridine Diphospho-n-acetylenolpyruvylglucosamine Reductase, domain 2"/>
    <property type="match status" value="1"/>
</dbReference>
<protein>
    <submittedName>
        <fullName evidence="7">FAD-binding oxidoreductase</fullName>
    </submittedName>
</protein>
<dbReference type="KEGG" id="kpd:CW740_06920"/>
<feature type="domain" description="FAD-binding PCMH-type" evidence="6">
    <location>
        <begin position="37"/>
        <end position="216"/>
    </location>
</feature>
<dbReference type="GO" id="GO:0071949">
    <property type="term" value="F:FAD binding"/>
    <property type="evidence" value="ECO:0007669"/>
    <property type="project" value="InterPro"/>
</dbReference>
<dbReference type="InterPro" id="IPR051264">
    <property type="entry name" value="FAD-oxidored/transferase_4"/>
</dbReference>
<dbReference type="RefSeq" id="WP_106646833.1">
    <property type="nucleotide sequence ID" value="NZ_BMGO01000001.1"/>
</dbReference>
<organism evidence="7 8">
    <name type="scientific">Kangiella profundi</name>
    <dbReference type="NCBI Taxonomy" id="1561924"/>
    <lineage>
        <taxon>Bacteria</taxon>
        <taxon>Pseudomonadati</taxon>
        <taxon>Pseudomonadota</taxon>
        <taxon>Gammaproteobacteria</taxon>
        <taxon>Kangiellales</taxon>
        <taxon>Kangiellaceae</taxon>
        <taxon>Kangiella</taxon>
    </lineage>
</organism>
<dbReference type="InterPro" id="IPR016164">
    <property type="entry name" value="FAD-linked_Oxase-like_C"/>
</dbReference>
<dbReference type="InterPro" id="IPR016169">
    <property type="entry name" value="FAD-bd_PCMH_sub2"/>
</dbReference>
<accession>A0A2K9ARE8</accession>
<dbReference type="FunFam" id="1.10.45.10:FF:000001">
    <property type="entry name" value="D-lactate dehydrogenase mitochondrial"/>
    <property type="match status" value="1"/>
</dbReference>
<dbReference type="Proteomes" id="UP000232693">
    <property type="component" value="Chromosome"/>
</dbReference>
<keyword evidence="3" id="KW-0285">Flavoprotein</keyword>
<evidence type="ECO:0000313" key="7">
    <source>
        <dbReference type="EMBL" id="AUD78993.1"/>
    </source>
</evidence>
<evidence type="ECO:0000256" key="1">
    <source>
        <dbReference type="ARBA" id="ARBA00001974"/>
    </source>
</evidence>
<keyword evidence="5" id="KW-0560">Oxidoreductase</keyword>
<dbReference type="Gene3D" id="3.30.465.10">
    <property type="match status" value="1"/>
</dbReference>
<evidence type="ECO:0000256" key="2">
    <source>
        <dbReference type="ARBA" id="ARBA00008000"/>
    </source>
</evidence>
<evidence type="ECO:0000256" key="3">
    <source>
        <dbReference type="ARBA" id="ARBA00022630"/>
    </source>
</evidence>
<dbReference type="Gene3D" id="1.10.45.10">
    <property type="entry name" value="Vanillyl-alcohol Oxidase, Chain A, domain 4"/>
    <property type="match status" value="1"/>
</dbReference>
<dbReference type="InterPro" id="IPR004113">
    <property type="entry name" value="FAD-bd_oxidored_4_C"/>
</dbReference>
<dbReference type="InterPro" id="IPR016171">
    <property type="entry name" value="Vanillyl_alc_oxidase_C-sub2"/>
</dbReference>
<keyword evidence="4" id="KW-0274">FAD</keyword>
<dbReference type="SUPFAM" id="SSF56176">
    <property type="entry name" value="FAD-binding/transporter-associated domain-like"/>
    <property type="match status" value="1"/>
</dbReference>
<dbReference type="PANTHER" id="PTHR43716:SF1">
    <property type="entry name" value="D-2-HYDROXYGLUTARATE DEHYDROGENASE, MITOCHONDRIAL"/>
    <property type="match status" value="1"/>
</dbReference>
<gene>
    <name evidence="7" type="ORF">CW740_06920</name>
</gene>
<dbReference type="PANTHER" id="PTHR43716">
    <property type="entry name" value="D-2-HYDROXYGLUTARATE DEHYDROGENASE, MITOCHONDRIAL"/>
    <property type="match status" value="1"/>
</dbReference>
<dbReference type="OrthoDB" id="9811557at2"/>
<evidence type="ECO:0000256" key="4">
    <source>
        <dbReference type="ARBA" id="ARBA00022827"/>
    </source>
</evidence>
<dbReference type="InterPro" id="IPR016167">
    <property type="entry name" value="FAD-bd_PCMH_sub1"/>
</dbReference>
<comment type="cofactor">
    <cofactor evidence="1">
        <name>FAD</name>
        <dbReference type="ChEBI" id="CHEBI:57692"/>
    </cofactor>
</comment>
<dbReference type="GO" id="GO:0016491">
    <property type="term" value="F:oxidoreductase activity"/>
    <property type="evidence" value="ECO:0007669"/>
    <property type="project" value="UniProtKB-KW"/>
</dbReference>
<dbReference type="Pfam" id="PF02913">
    <property type="entry name" value="FAD-oxidase_C"/>
    <property type="match status" value="1"/>
</dbReference>
<dbReference type="SUPFAM" id="SSF55103">
    <property type="entry name" value="FAD-linked oxidases, C-terminal domain"/>
    <property type="match status" value="1"/>
</dbReference>
<dbReference type="Pfam" id="PF01565">
    <property type="entry name" value="FAD_binding_4"/>
    <property type="match status" value="1"/>
</dbReference>
<keyword evidence="8" id="KW-1185">Reference proteome</keyword>
<dbReference type="Gene3D" id="3.30.70.2190">
    <property type="match status" value="1"/>
</dbReference>
<proteinExistence type="inferred from homology"/>
<dbReference type="GO" id="GO:0022904">
    <property type="term" value="P:respiratory electron transport chain"/>
    <property type="evidence" value="ECO:0007669"/>
    <property type="project" value="TreeGrafter"/>
</dbReference>
<dbReference type="EMBL" id="CP025120">
    <property type="protein sequence ID" value="AUD78993.1"/>
    <property type="molecule type" value="Genomic_DNA"/>
</dbReference>
<sequence>MSSDTYISQLKTLLDDDSLLTDQESLNHYGKDWTNIKQPAPLAIALPKNTEQVQKIVLWANENQVAVVPSGGRTGLSGGAVAANGELVIALDKMNKITGFNAGSQQIHCQAGAITQQIQQYANEHELYYPVDFASSGSSQIGGNIATNAGGIKVIRYGLTRDWVQGLTVVTGKGDVLELNKGLIKNATGYDLRHLFIGSEGTLGIITEATLKLTRKPANLTVLLLAIPNLDCLMPILQRFQKSLSLTAFEFFSDEALEKVMAHHNLACPVEQRTPYYCLLEFDAHSEEIMNDALAEFENGLNDELILDGVMSQSQQQVEELWKYREFISETISGRKPYKNDISVTPEKITDFLTGVNNIVAQDYPDFEVIWFGHIGDGNLHLNILAPKNMPYEEFTQACEQVNPKIFGLLQEMGGSISAEHGVGILKKPYLSYTRSEQEIVYLKSIKQAFDPNGIMNPGKVID</sequence>
<dbReference type="InterPro" id="IPR036318">
    <property type="entry name" value="FAD-bd_PCMH-like_sf"/>
</dbReference>
<evidence type="ECO:0000256" key="5">
    <source>
        <dbReference type="ARBA" id="ARBA00023002"/>
    </source>
</evidence>
<reference evidence="7 8" key="1">
    <citation type="submission" date="2017-12" db="EMBL/GenBank/DDBJ databases">
        <title>Kangiella profundi FT102 completed genome.</title>
        <authorList>
            <person name="Xu J."/>
            <person name="Wang J."/>
            <person name="Lu Y."/>
        </authorList>
    </citation>
    <scope>NUCLEOTIDE SEQUENCE [LARGE SCALE GENOMIC DNA]</scope>
    <source>
        <strain evidence="7 8">FT102</strain>
    </source>
</reference>
<dbReference type="PROSITE" id="PS51387">
    <property type="entry name" value="FAD_PCMH"/>
    <property type="match status" value="1"/>
</dbReference>
<dbReference type="InterPro" id="IPR006094">
    <property type="entry name" value="Oxid_FAD_bind_N"/>
</dbReference>
<comment type="similarity">
    <text evidence="2">Belongs to the FAD-binding oxidoreductase/transferase type 4 family.</text>
</comment>
<name>A0A2K9ARE8_9GAMM</name>
<dbReference type="AlphaFoldDB" id="A0A2K9ARE8"/>
<dbReference type="FunFam" id="3.30.465.10:FF:000025">
    <property type="entry name" value="FAD-binding oxidoreductase"/>
    <property type="match status" value="1"/>
</dbReference>